<reference evidence="3 4" key="1">
    <citation type="submission" date="2024-04" db="EMBL/GenBank/DDBJ databases">
        <title>Tritrichomonas musculus Genome.</title>
        <authorList>
            <person name="Alves-Ferreira E."/>
            <person name="Grigg M."/>
            <person name="Lorenzi H."/>
            <person name="Galac M."/>
        </authorList>
    </citation>
    <scope>NUCLEOTIDE SEQUENCE [LARGE SCALE GENOMIC DNA]</scope>
    <source>
        <strain evidence="3 4">EAF2021</strain>
    </source>
</reference>
<evidence type="ECO:0000313" key="4">
    <source>
        <dbReference type="Proteomes" id="UP001470230"/>
    </source>
</evidence>
<dbReference type="Proteomes" id="UP001470230">
    <property type="component" value="Unassembled WGS sequence"/>
</dbReference>
<accession>A0ABR2JK91</accession>
<protein>
    <recommendedName>
        <fullName evidence="5">Orc1-like AAA ATPase domain-containing protein</fullName>
    </recommendedName>
</protein>
<dbReference type="SUPFAM" id="SSF52540">
    <property type="entry name" value="P-loop containing nucleoside triphosphate hydrolases"/>
    <property type="match status" value="1"/>
</dbReference>
<proteinExistence type="predicted"/>
<evidence type="ECO:0008006" key="5">
    <source>
        <dbReference type="Google" id="ProtNLM"/>
    </source>
</evidence>
<name>A0ABR2JK91_9EUKA</name>
<feature type="region of interest" description="Disordered" evidence="1">
    <location>
        <begin position="1"/>
        <end position="42"/>
    </location>
</feature>
<keyword evidence="2" id="KW-0812">Transmembrane</keyword>
<organism evidence="3 4">
    <name type="scientific">Tritrichomonas musculus</name>
    <dbReference type="NCBI Taxonomy" id="1915356"/>
    <lineage>
        <taxon>Eukaryota</taxon>
        <taxon>Metamonada</taxon>
        <taxon>Parabasalia</taxon>
        <taxon>Tritrichomonadida</taxon>
        <taxon>Tritrichomonadidae</taxon>
        <taxon>Tritrichomonas</taxon>
    </lineage>
</organism>
<evidence type="ECO:0000313" key="3">
    <source>
        <dbReference type="EMBL" id="KAK8878308.1"/>
    </source>
</evidence>
<keyword evidence="4" id="KW-1185">Reference proteome</keyword>
<evidence type="ECO:0000256" key="1">
    <source>
        <dbReference type="SAM" id="MobiDB-lite"/>
    </source>
</evidence>
<dbReference type="EMBL" id="JAPFFF010000011">
    <property type="protein sequence ID" value="KAK8878308.1"/>
    <property type="molecule type" value="Genomic_DNA"/>
</dbReference>
<sequence length="449" mass="51591">MEDDLTKNPESVQIEQVQKDQNSNLENSDGAKSENSSNVSQSQTSSSFKNIVIIFICVLIIFILISVIRSLRRPKPQDLPIPYIFNTDFYNFLYKFVEQPVHKEVLIIHGPAGIGKTRGLNQFIDILLENNRLIFHFDFKIFSPFASLDDFVHYLKASIISSFTKFQGHQINVPDYKIVASYIESHATIDGPLTTVKQYFRDSNYQKMLDSLITIIERIRQNPMNSLTVFFSCLEELSIYKPVLIVNNINNLANSNCKRIRQFRKAFWRVSELYADDFQTLPIIVEISNESSLIDEAIPKSLDKFRTFRVDEFSDSEARSLLVKKKIFTKKVYQQITEKVGHHGQSFATIYDMIKEGVEPQVACARLYGHTKNLLMRIIETNTEFDSRSNKLAFLKQLSSSSILPLSFNPSISAELLKWKVISLINETHCTFPNKLIKNVASELLSSLR</sequence>
<gene>
    <name evidence="3" type="ORF">M9Y10_005073</name>
</gene>
<feature type="compositionally biased region" description="Polar residues" evidence="1">
    <location>
        <begin position="8"/>
        <end position="27"/>
    </location>
</feature>
<evidence type="ECO:0000256" key="2">
    <source>
        <dbReference type="SAM" id="Phobius"/>
    </source>
</evidence>
<feature type="compositionally biased region" description="Low complexity" evidence="1">
    <location>
        <begin position="33"/>
        <end position="42"/>
    </location>
</feature>
<feature type="transmembrane region" description="Helical" evidence="2">
    <location>
        <begin position="51"/>
        <end position="71"/>
    </location>
</feature>
<keyword evidence="2" id="KW-1133">Transmembrane helix</keyword>
<comment type="caution">
    <text evidence="3">The sequence shown here is derived from an EMBL/GenBank/DDBJ whole genome shotgun (WGS) entry which is preliminary data.</text>
</comment>
<keyword evidence="2" id="KW-0472">Membrane</keyword>
<dbReference type="InterPro" id="IPR027417">
    <property type="entry name" value="P-loop_NTPase"/>
</dbReference>